<name>A0AAV0UJS3_HYABA</name>
<gene>
    <name evidence="2" type="ORF">HBR001_LOCUS6606</name>
</gene>
<protein>
    <recommendedName>
        <fullName evidence="4">Syntaxin N-terminal domain-containing protein</fullName>
    </recommendedName>
</protein>
<evidence type="ECO:0000256" key="1">
    <source>
        <dbReference type="SAM" id="MobiDB-lite"/>
    </source>
</evidence>
<keyword evidence="3" id="KW-1185">Reference proteome</keyword>
<sequence length="238" mass="25911">MTKAARDRSTPTATEQAFGKLKVSLAKAADSITQSLKTLKRVLGKYDRRRGAYLRQSSYYSMRSDIRVAKSIARDLRYVARRISTSKSPTMSEIKAARMSTNAAVDAMNDLKQSGRIYDQNQTPGDPDSLTSVIDTIMGVNDSTSTASRARAFDSGDGQPQTHKSKRGLFGHKRIGRDIFKAPDTVEGVMASTLHESLSEFAALKQQIAATESVLLPSFATRAKEAVVDIVSSLTGEV</sequence>
<dbReference type="Proteomes" id="UP001162031">
    <property type="component" value="Unassembled WGS sequence"/>
</dbReference>
<evidence type="ECO:0008006" key="4">
    <source>
        <dbReference type="Google" id="ProtNLM"/>
    </source>
</evidence>
<evidence type="ECO:0000313" key="3">
    <source>
        <dbReference type="Proteomes" id="UP001162031"/>
    </source>
</evidence>
<reference evidence="2" key="1">
    <citation type="submission" date="2022-12" db="EMBL/GenBank/DDBJ databases">
        <authorList>
            <person name="Webb A."/>
        </authorList>
    </citation>
    <scope>NUCLEOTIDE SEQUENCE</scope>
    <source>
        <strain evidence="2">Hp1</strain>
    </source>
</reference>
<dbReference type="AlphaFoldDB" id="A0AAV0UJS3"/>
<accession>A0AAV0UJS3</accession>
<comment type="caution">
    <text evidence="2">The sequence shown here is derived from an EMBL/GenBank/DDBJ whole genome shotgun (WGS) entry which is preliminary data.</text>
</comment>
<proteinExistence type="predicted"/>
<evidence type="ECO:0000313" key="2">
    <source>
        <dbReference type="EMBL" id="CAI5735790.1"/>
    </source>
</evidence>
<dbReference type="EMBL" id="CANTFL010001287">
    <property type="protein sequence ID" value="CAI5735790.1"/>
    <property type="molecule type" value="Genomic_DNA"/>
</dbReference>
<feature type="region of interest" description="Disordered" evidence="1">
    <location>
        <begin position="150"/>
        <end position="169"/>
    </location>
</feature>
<organism evidence="2 3">
    <name type="scientific">Hyaloperonospora brassicae</name>
    <name type="common">Brassica downy mildew</name>
    <name type="synonym">Peronospora brassicae</name>
    <dbReference type="NCBI Taxonomy" id="162125"/>
    <lineage>
        <taxon>Eukaryota</taxon>
        <taxon>Sar</taxon>
        <taxon>Stramenopiles</taxon>
        <taxon>Oomycota</taxon>
        <taxon>Peronosporomycetes</taxon>
        <taxon>Peronosporales</taxon>
        <taxon>Peronosporaceae</taxon>
        <taxon>Hyaloperonospora</taxon>
    </lineage>
</organism>